<sequence>MRFMESFLHFRNGVLIHDIRLCIISVLGSRIRLPVHEPRLHHPLEPIAIRLLHITHCGAAKVRHFETRSFDLTANTPLDLFLECVNASGASGWPRAKVLI</sequence>
<reference evidence="1" key="1">
    <citation type="submission" date="2021-05" db="EMBL/GenBank/DDBJ databases">
        <authorList>
            <person name="Alioto T."/>
            <person name="Alioto T."/>
            <person name="Gomez Garrido J."/>
        </authorList>
    </citation>
    <scope>NUCLEOTIDE SEQUENCE</scope>
</reference>
<organism evidence="1">
    <name type="scientific">Cacopsylla melanoneura</name>
    <dbReference type="NCBI Taxonomy" id="428564"/>
    <lineage>
        <taxon>Eukaryota</taxon>
        <taxon>Metazoa</taxon>
        <taxon>Ecdysozoa</taxon>
        <taxon>Arthropoda</taxon>
        <taxon>Hexapoda</taxon>
        <taxon>Insecta</taxon>
        <taxon>Pterygota</taxon>
        <taxon>Neoptera</taxon>
        <taxon>Paraneoptera</taxon>
        <taxon>Hemiptera</taxon>
        <taxon>Sternorrhyncha</taxon>
        <taxon>Psylloidea</taxon>
        <taxon>Psyllidae</taxon>
        <taxon>Psyllinae</taxon>
        <taxon>Cacopsylla</taxon>
    </lineage>
</organism>
<proteinExistence type="predicted"/>
<dbReference type="AlphaFoldDB" id="A0A8D8M3I9"/>
<accession>A0A8D8M3I9</accession>
<protein>
    <submittedName>
        <fullName evidence="1">Uncharacterized protein</fullName>
    </submittedName>
</protein>
<dbReference type="EMBL" id="HBUF01050493">
    <property type="protein sequence ID" value="CAG6621576.1"/>
    <property type="molecule type" value="Transcribed_RNA"/>
</dbReference>
<name>A0A8D8M3I9_9HEMI</name>
<evidence type="ECO:0000313" key="1">
    <source>
        <dbReference type="EMBL" id="CAG6621575.1"/>
    </source>
</evidence>
<dbReference type="EMBL" id="HBUF01050492">
    <property type="protein sequence ID" value="CAG6621575.1"/>
    <property type="molecule type" value="Transcribed_RNA"/>
</dbReference>